<dbReference type="OrthoDB" id="5983040at2759"/>
<organism evidence="1 2">
    <name type="scientific">Paramuricea clavata</name>
    <name type="common">Red gorgonian</name>
    <name type="synonym">Violescent sea-whip</name>
    <dbReference type="NCBI Taxonomy" id="317549"/>
    <lineage>
        <taxon>Eukaryota</taxon>
        <taxon>Metazoa</taxon>
        <taxon>Cnidaria</taxon>
        <taxon>Anthozoa</taxon>
        <taxon>Octocorallia</taxon>
        <taxon>Malacalcyonacea</taxon>
        <taxon>Plexauridae</taxon>
        <taxon>Paramuricea</taxon>
    </lineage>
</organism>
<comment type="caution">
    <text evidence="1">The sequence shown here is derived from an EMBL/GenBank/DDBJ whole genome shotgun (WGS) entry which is preliminary data.</text>
</comment>
<reference evidence="1" key="1">
    <citation type="submission" date="2020-04" db="EMBL/GenBank/DDBJ databases">
        <authorList>
            <person name="Alioto T."/>
            <person name="Alioto T."/>
            <person name="Gomez Garrido J."/>
        </authorList>
    </citation>
    <scope>NUCLEOTIDE SEQUENCE</scope>
    <source>
        <strain evidence="1">A484AB</strain>
    </source>
</reference>
<name>A0A7D9DLI5_PARCT</name>
<dbReference type="PANTHER" id="PTHR47331">
    <property type="entry name" value="PHD-TYPE DOMAIN-CONTAINING PROTEIN"/>
    <property type="match status" value="1"/>
</dbReference>
<dbReference type="PANTHER" id="PTHR47331:SF1">
    <property type="entry name" value="GAG-LIKE PROTEIN"/>
    <property type="match status" value="1"/>
</dbReference>
<accession>A0A7D9DLI5</accession>
<dbReference type="AlphaFoldDB" id="A0A7D9DLI5"/>
<protein>
    <submittedName>
        <fullName evidence="1">Uncharacterized protein</fullName>
    </submittedName>
</protein>
<keyword evidence="2" id="KW-1185">Reference proteome</keyword>
<dbReference type="EMBL" id="CACRXK020001217">
    <property type="protein sequence ID" value="CAB3987692.1"/>
    <property type="molecule type" value="Genomic_DNA"/>
</dbReference>
<gene>
    <name evidence="1" type="ORF">PACLA_8A032063</name>
</gene>
<proteinExistence type="predicted"/>
<evidence type="ECO:0000313" key="2">
    <source>
        <dbReference type="Proteomes" id="UP001152795"/>
    </source>
</evidence>
<evidence type="ECO:0000313" key="1">
    <source>
        <dbReference type="EMBL" id="CAB3987692.1"/>
    </source>
</evidence>
<dbReference type="Proteomes" id="UP001152795">
    <property type="component" value="Unassembled WGS sequence"/>
</dbReference>
<sequence length="370" mass="41948">MSREDFDDGEKMLRLLQFLDGVAKEAVASLEAVDGGIHEALKIPQKRCGRTCVTVSSIVDNLNSPVLQSGIAVKYIAKCCPSKFKCRIEGCGKVVTTYAMLDSGSEIILVDPSLASTLDLDGQPYELVVSTVSNDNDIQHGYRVNLSVESLIDNEPQRLELRSAWCGRDLKIPLRHQLMRSNKSRWSHLQDVPFPDVQQKKISIIIETNVSEVLIPLDVRHSGPQAPVAIRSCLGFQFLAHLGCASYNSKPKSLEDKRAEKVIEGTMGKIDGHYQMVLLWKHGDPRLPDNRSVAEIRLRHLRRRHERDQELKKKYLAIIDDYDEKGYACKLTPEETKVRSNKTWYLPHHPVLNPHKPGRFMPYLKQQGRH</sequence>